<proteinExistence type="inferred from homology"/>
<dbReference type="STRING" id="1247936.BN2475_140020"/>
<dbReference type="Pfam" id="PF04403">
    <property type="entry name" value="PqiA"/>
    <property type="match status" value="2"/>
</dbReference>
<sequence>MTTGPLIACHECDLLQRETPLPPNGVLRCCRCGAELYRSHPDSLDRALSFTLTSIVLFAVANAYPVVGLAVNGDLVQTTLIGAVRVLYRDGMWPLAGLVFATTLLMPAMQMTAMAYLLVPLRLNRVPYRADLVFRVLHMAQPWGMTEVLILGLLVALVKLAHIASVVPGVALWSFGALMLLLAAASAAFDPRELWARISHGGHGAGPEAGGATALPSPNAAACGWMVCHSCGLMSKPAAHAHEASCPRCGAQLHFRKPDSIARTWAFLIAAMVLYVPANVLPVMNTSSLFGSEKDTIMSGVVYLWTSGSWPLAVIVFIASIAVPMLKIIALVFLTVSTQFHSRWQPEQRTRVYRLVELVGRWSMLDIYVITMLVALVQFNALATIQAGPAAIAFGAVVVLTMFAAMSFDPRLIWDLAEKNHGHAA</sequence>
<keyword evidence="7 8" id="KW-0472">Membrane</keyword>
<dbReference type="AlphaFoldDB" id="A0A1N7RSN7"/>
<evidence type="ECO:0000313" key="9">
    <source>
        <dbReference type="EMBL" id="SIT38124.1"/>
    </source>
</evidence>
<comment type="subcellular location">
    <subcellularLocation>
        <location evidence="1">Cell inner membrane</location>
        <topology evidence="1">Multi-pass membrane protein</topology>
    </subcellularLocation>
</comment>
<keyword evidence="6 8" id="KW-1133">Transmembrane helix</keyword>
<accession>A0A1N7RSN7</accession>
<name>A0A1N7RSN7_9BURK</name>
<evidence type="ECO:0000256" key="4">
    <source>
        <dbReference type="ARBA" id="ARBA00022519"/>
    </source>
</evidence>
<dbReference type="InterPro" id="IPR005219">
    <property type="entry name" value="PqiA-like_proteobact"/>
</dbReference>
<dbReference type="RefSeq" id="WP_094778912.1">
    <property type="nucleotide sequence ID" value="NZ_CYGX02000014.1"/>
</dbReference>
<evidence type="ECO:0000256" key="2">
    <source>
        <dbReference type="ARBA" id="ARBA00007555"/>
    </source>
</evidence>
<evidence type="ECO:0000256" key="8">
    <source>
        <dbReference type="SAM" id="Phobius"/>
    </source>
</evidence>
<dbReference type="EMBL" id="CYGX02000014">
    <property type="protein sequence ID" value="SIT38124.1"/>
    <property type="molecule type" value="Genomic_DNA"/>
</dbReference>
<dbReference type="InterPro" id="IPR051800">
    <property type="entry name" value="PqiA-PqiB_transport"/>
</dbReference>
<dbReference type="GO" id="GO:0005886">
    <property type="term" value="C:plasma membrane"/>
    <property type="evidence" value="ECO:0007669"/>
    <property type="project" value="UniProtKB-SubCell"/>
</dbReference>
<protein>
    <submittedName>
        <fullName evidence="9">Integral membrane protein, PqiA family</fullName>
    </submittedName>
</protein>
<feature type="transmembrane region" description="Helical" evidence="8">
    <location>
        <begin position="91"/>
        <end position="119"/>
    </location>
</feature>
<feature type="transmembrane region" description="Helical" evidence="8">
    <location>
        <begin position="140"/>
        <end position="164"/>
    </location>
</feature>
<organism evidence="9 10">
    <name type="scientific">Paraburkholderia ribeironis</name>
    <dbReference type="NCBI Taxonomy" id="1247936"/>
    <lineage>
        <taxon>Bacteria</taxon>
        <taxon>Pseudomonadati</taxon>
        <taxon>Pseudomonadota</taxon>
        <taxon>Betaproteobacteria</taxon>
        <taxon>Burkholderiales</taxon>
        <taxon>Burkholderiaceae</taxon>
        <taxon>Paraburkholderia</taxon>
    </lineage>
</organism>
<dbReference type="OrthoDB" id="9800207at2"/>
<reference evidence="9 10" key="1">
    <citation type="submission" date="2016-12" db="EMBL/GenBank/DDBJ databases">
        <authorList>
            <person name="Song W.-J."/>
            <person name="Kurnit D.M."/>
        </authorList>
    </citation>
    <scope>NUCLEOTIDE SEQUENCE [LARGE SCALE GENOMIC DNA]</scope>
    <source>
        <strain evidence="9 10">STM7296</strain>
    </source>
</reference>
<dbReference type="PANTHER" id="PTHR30462:SF3">
    <property type="entry name" value="INTERMEMBRANE TRANSPORT PROTEIN PQIA"/>
    <property type="match status" value="1"/>
</dbReference>
<evidence type="ECO:0000256" key="3">
    <source>
        <dbReference type="ARBA" id="ARBA00022475"/>
    </source>
</evidence>
<dbReference type="NCBIfam" id="TIGR00155">
    <property type="entry name" value="pqiA_fam"/>
    <property type="match status" value="1"/>
</dbReference>
<evidence type="ECO:0000256" key="1">
    <source>
        <dbReference type="ARBA" id="ARBA00004429"/>
    </source>
</evidence>
<evidence type="ECO:0000256" key="6">
    <source>
        <dbReference type="ARBA" id="ARBA00022989"/>
    </source>
</evidence>
<feature type="transmembrane region" description="Helical" evidence="8">
    <location>
        <begin position="310"/>
        <end position="337"/>
    </location>
</feature>
<feature type="transmembrane region" description="Helical" evidence="8">
    <location>
        <begin position="47"/>
        <end position="71"/>
    </location>
</feature>
<keyword evidence="10" id="KW-1185">Reference proteome</keyword>
<evidence type="ECO:0000256" key="5">
    <source>
        <dbReference type="ARBA" id="ARBA00022692"/>
    </source>
</evidence>
<evidence type="ECO:0000313" key="10">
    <source>
        <dbReference type="Proteomes" id="UP000187012"/>
    </source>
</evidence>
<keyword evidence="5 8" id="KW-0812">Transmembrane</keyword>
<feature type="transmembrane region" description="Helical" evidence="8">
    <location>
        <begin position="358"/>
        <end position="379"/>
    </location>
</feature>
<keyword evidence="3" id="KW-1003">Cell membrane</keyword>
<dbReference type="Proteomes" id="UP000187012">
    <property type="component" value="Unassembled WGS sequence"/>
</dbReference>
<feature type="transmembrane region" description="Helical" evidence="8">
    <location>
        <begin position="265"/>
        <end position="290"/>
    </location>
</feature>
<feature type="transmembrane region" description="Helical" evidence="8">
    <location>
        <begin position="170"/>
        <end position="189"/>
    </location>
</feature>
<comment type="similarity">
    <text evidence="2">Belongs to the PqiA family.</text>
</comment>
<keyword evidence="4" id="KW-0997">Cell inner membrane</keyword>
<dbReference type="PANTHER" id="PTHR30462">
    <property type="entry name" value="INTERMEMBRANE TRANSPORT PROTEIN PQIB-RELATED"/>
    <property type="match status" value="1"/>
</dbReference>
<dbReference type="InterPro" id="IPR007498">
    <property type="entry name" value="PqiA-like"/>
</dbReference>
<feature type="transmembrane region" description="Helical" evidence="8">
    <location>
        <begin position="385"/>
        <end position="406"/>
    </location>
</feature>
<gene>
    <name evidence="9" type="ORF">BN2475_140020</name>
</gene>
<evidence type="ECO:0000256" key="7">
    <source>
        <dbReference type="ARBA" id="ARBA00023136"/>
    </source>
</evidence>